<evidence type="ECO:0000313" key="2">
    <source>
        <dbReference type="Proteomes" id="UP000207598"/>
    </source>
</evidence>
<dbReference type="EMBL" id="FXYF01000027">
    <property type="protein sequence ID" value="SMX50739.1"/>
    <property type="molecule type" value="Genomic_DNA"/>
</dbReference>
<proteinExistence type="predicted"/>
<accession>A0A238L6W6</accession>
<organism evidence="1 2">
    <name type="scientific">Maliponia aquimaris</name>
    <dbReference type="NCBI Taxonomy" id="1673631"/>
    <lineage>
        <taxon>Bacteria</taxon>
        <taxon>Pseudomonadati</taxon>
        <taxon>Pseudomonadota</taxon>
        <taxon>Alphaproteobacteria</taxon>
        <taxon>Rhodobacterales</taxon>
        <taxon>Paracoccaceae</taxon>
        <taxon>Maliponia</taxon>
    </lineage>
</organism>
<dbReference type="AlphaFoldDB" id="A0A238L6W6"/>
<keyword evidence="2" id="KW-1185">Reference proteome</keyword>
<dbReference type="Proteomes" id="UP000207598">
    <property type="component" value="Unassembled WGS sequence"/>
</dbReference>
<dbReference type="OrthoDB" id="1118920at2"/>
<reference evidence="1 2" key="1">
    <citation type="submission" date="2017-05" db="EMBL/GenBank/DDBJ databases">
        <authorList>
            <person name="Song R."/>
            <person name="Chenine A.L."/>
            <person name="Ruprecht R.M."/>
        </authorList>
    </citation>
    <scope>NUCLEOTIDE SEQUENCE [LARGE SCALE GENOMIC DNA]</scope>
    <source>
        <strain evidence="1 2">CECT 8898</strain>
    </source>
</reference>
<protein>
    <recommendedName>
        <fullName evidence="3">Nucleotidyltransferase</fullName>
    </recommendedName>
</protein>
<sequence length="413" mass="46642">MPLDDTAPGLDALLLGTALELELSDRDHRVSEKRYQLIPEHLQRPASRLRPYMEDALVYAQGSRSIGATIIDGATDDRFDLDAILEFRRPCGWSISDVLDELFTAFQGFPDVQEIERCTRCIQLKFAFMHLDVTPMDPHREPRPLRSGVIYHSPDDGIDLLFPANPYGFADWFRKQVVLPSRAFRDHVMAMRSNMGIKDRLVTNSIMADADIDALPAPRNPLRDAPQVIALKLMKRYLNLRYAKRSLKRPISIYLSKIAALVPPNENGLYAQLESYALDLERRVHTSMVTGVPLDEKNPAPPHEDFNDRWPTSNEDLRVIRDDLRHLVAELARARSSNFTDVRKIFDDLFGERVSEKAVRSYLDSHRGLSIPSAFEPAKGFVVAPALLTPAAAKAAPISKVPAHHFHSGRLPK</sequence>
<evidence type="ECO:0008006" key="3">
    <source>
        <dbReference type="Google" id="ProtNLM"/>
    </source>
</evidence>
<gene>
    <name evidence="1" type="ORF">MAA8898_04957</name>
</gene>
<name>A0A238L6W6_9RHOB</name>
<evidence type="ECO:0000313" key="1">
    <source>
        <dbReference type="EMBL" id="SMX50739.1"/>
    </source>
</evidence>
<dbReference type="RefSeq" id="WP_094023666.1">
    <property type="nucleotide sequence ID" value="NZ_FXYF01000027.1"/>
</dbReference>